<dbReference type="GO" id="GO:0008190">
    <property type="term" value="F:eukaryotic initiation factor 4E binding"/>
    <property type="evidence" value="ECO:0007669"/>
    <property type="project" value="InterPro"/>
</dbReference>
<keyword evidence="3" id="KW-0652">Protein synthesis inhibitor</keyword>
<dbReference type="GO" id="GO:0045947">
    <property type="term" value="P:negative regulation of translational initiation"/>
    <property type="evidence" value="ECO:0007669"/>
    <property type="project" value="InterPro"/>
</dbReference>
<evidence type="ECO:0000313" key="5">
    <source>
        <dbReference type="EMBL" id="CAG8663074.1"/>
    </source>
</evidence>
<evidence type="ECO:0000313" key="6">
    <source>
        <dbReference type="Proteomes" id="UP000789342"/>
    </source>
</evidence>
<dbReference type="PANTHER" id="PTHR12669:SF12">
    <property type="entry name" value="EUKARYOTIC TRANSLATION INITIATION FACTOR 4E-BINDING PROTEIN"/>
    <property type="match status" value="1"/>
</dbReference>
<dbReference type="Pfam" id="PF05456">
    <property type="entry name" value="eIF_4EBP"/>
    <property type="match status" value="1"/>
</dbReference>
<dbReference type="OrthoDB" id="19729at2759"/>
<evidence type="ECO:0000256" key="3">
    <source>
        <dbReference type="ARBA" id="ARBA00023193"/>
    </source>
</evidence>
<dbReference type="AlphaFoldDB" id="A0A9N9E584"/>
<comment type="similarity">
    <text evidence="1">Belongs to the eIF4E-binding protein family.</text>
</comment>
<feature type="compositionally biased region" description="Polar residues" evidence="4">
    <location>
        <begin position="26"/>
        <end position="40"/>
    </location>
</feature>
<name>A0A9N9E584_9GLOM</name>
<comment type="caution">
    <text evidence="5">The sequence shown here is derived from an EMBL/GenBank/DDBJ whole genome shotgun (WGS) entry which is preliminary data.</text>
</comment>
<accession>A0A9N9E584</accession>
<dbReference type="InterPro" id="IPR008606">
    <property type="entry name" value="EIF4EBP"/>
</dbReference>
<dbReference type="PANTHER" id="PTHR12669">
    <property type="entry name" value="EUKARYOTIC TRANSLATION INITIATION FACTOR 4E-BINDING PROTEIN"/>
    <property type="match status" value="1"/>
</dbReference>
<dbReference type="GO" id="GO:0005737">
    <property type="term" value="C:cytoplasm"/>
    <property type="evidence" value="ECO:0007669"/>
    <property type="project" value="TreeGrafter"/>
</dbReference>
<evidence type="ECO:0000256" key="2">
    <source>
        <dbReference type="ARBA" id="ARBA00022845"/>
    </source>
</evidence>
<evidence type="ECO:0000256" key="4">
    <source>
        <dbReference type="SAM" id="MobiDB-lite"/>
    </source>
</evidence>
<feature type="compositionally biased region" description="Polar residues" evidence="4">
    <location>
        <begin position="83"/>
        <end position="92"/>
    </location>
</feature>
<organism evidence="5 6">
    <name type="scientific">Acaulospora morrowiae</name>
    <dbReference type="NCBI Taxonomy" id="94023"/>
    <lineage>
        <taxon>Eukaryota</taxon>
        <taxon>Fungi</taxon>
        <taxon>Fungi incertae sedis</taxon>
        <taxon>Mucoromycota</taxon>
        <taxon>Glomeromycotina</taxon>
        <taxon>Glomeromycetes</taxon>
        <taxon>Diversisporales</taxon>
        <taxon>Acaulosporaceae</taxon>
        <taxon>Acaulospora</taxon>
    </lineage>
</organism>
<feature type="region of interest" description="Disordered" evidence="4">
    <location>
        <begin position="70"/>
        <end position="132"/>
    </location>
</feature>
<proteinExistence type="inferred from homology"/>
<sequence length="146" mass="15464">MSSATIARDIPAIKKADPGSSLPRGYSTTPSGTIYSSTPGGTRIIYDRSTLLNLANSPLSKTSPSNLAYVPGVTIPHHHNDAKPNSSTTNQVAGHLAPPQPHPELKKTDLSGKTTTGAESGDEDSNQAFVDHKEVHNEGVFDMEME</sequence>
<reference evidence="5" key="1">
    <citation type="submission" date="2021-06" db="EMBL/GenBank/DDBJ databases">
        <authorList>
            <person name="Kallberg Y."/>
            <person name="Tangrot J."/>
            <person name="Rosling A."/>
        </authorList>
    </citation>
    <scope>NUCLEOTIDE SEQUENCE</scope>
    <source>
        <strain evidence="5">CL551</strain>
    </source>
</reference>
<feature type="region of interest" description="Disordered" evidence="4">
    <location>
        <begin position="1"/>
        <end position="40"/>
    </location>
</feature>
<keyword evidence="6" id="KW-1185">Reference proteome</keyword>
<gene>
    <name evidence="5" type="ORF">AMORRO_LOCUS10492</name>
</gene>
<dbReference type="Proteomes" id="UP000789342">
    <property type="component" value="Unassembled WGS sequence"/>
</dbReference>
<dbReference type="EMBL" id="CAJVPV010011652">
    <property type="protein sequence ID" value="CAG8663074.1"/>
    <property type="molecule type" value="Genomic_DNA"/>
</dbReference>
<protein>
    <submittedName>
        <fullName evidence="5">12675_t:CDS:1</fullName>
    </submittedName>
</protein>
<evidence type="ECO:0000256" key="1">
    <source>
        <dbReference type="ARBA" id="ARBA00005480"/>
    </source>
</evidence>
<keyword evidence="2" id="KW-0810">Translation regulation</keyword>